<comment type="cofactor">
    <cofactor evidence="2">
        <name>a divalent metal cation</name>
        <dbReference type="ChEBI" id="CHEBI:60240"/>
    </cofactor>
</comment>
<dbReference type="SUPFAM" id="SSF56300">
    <property type="entry name" value="Metallo-dependent phosphatases"/>
    <property type="match status" value="1"/>
</dbReference>
<dbReference type="InterPro" id="IPR024654">
    <property type="entry name" value="Calcineurin-like_PHP_lpxH"/>
</dbReference>
<dbReference type="GeneID" id="89501110"/>
<keyword evidence="5" id="KW-1185">Reference proteome</keyword>
<evidence type="ECO:0000256" key="1">
    <source>
        <dbReference type="ARBA" id="ARBA00008950"/>
    </source>
</evidence>
<dbReference type="PATRIC" id="fig|1300222.3.peg.2059"/>
<sequence>MKIGVVSDTHLPKRGHTLPKPLIEGLRGVELIIHAGDWNTLQVYEELSEIAHVVGVWGNTDDDQVKARLNRVEIVEAKGKRIGVVHGDGKGKTTPQRAVDTFSGQTVDLIIFGHSHIPLWEERNGILLFNPGSPTDKRKQPLYTYGIVEIGAEITARHEAYEQK</sequence>
<dbReference type="OrthoDB" id="9800565at2"/>
<dbReference type="RefSeq" id="WP_003387972.1">
    <property type="nucleotide sequence ID" value="NZ_APBN01000003.1"/>
</dbReference>
<dbReference type="Proteomes" id="UP000012081">
    <property type="component" value="Unassembled WGS sequence"/>
</dbReference>
<evidence type="ECO:0000313" key="5">
    <source>
        <dbReference type="Proteomes" id="UP000012081"/>
    </source>
</evidence>
<keyword evidence="2" id="KW-0479">Metal-binding</keyword>
<feature type="domain" description="Calcineurin-like phosphoesterase" evidence="3">
    <location>
        <begin position="1"/>
        <end position="150"/>
    </location>
</feature>
<organism evidence="4 5">
    <name type="scientific">Brevibacillus borstelensis AK1</name>
    <dbReference type="NCBI Taxonomy" id="1300222"/>
    <lineage>
        <taxon>Bacteria</taxon>
        <taxon>Bacillati</taxon>
        <taxon>Bacillota</taxon>
        <taxon>Bacilli</taxon>
        <taxon>Bacillales</taxon>
        <taxon>Paenibacillaceae</taxon>
        <taxon>Brevibacillus</taxon>
    </lineage>
</organism>
<dbReference type="Gene3D" id="3.60.21.10">
    <property type="match status" value="1"/>
</dbReference>
<dbReference type="STRING" id="1300222.I532_09972"/>
<evidence type="ECO:0000259" key="3">
    <source>
        <dbReference type="Pfam" id="PF12850"/>
    </source>
</evidence>
<dbReference type="NCBIfam" id="TIGR00040">
    <property type="entry name" value="yfcE"/>
    <property type="match status" value="1"/>
</dbReference>
<dbReference type="GO" id="GO:0016787">
    <property type="term" value="F:hydrolase activity"/>
    <property type="evidence" value="ECO:0007669"/>
    <property type="project" value="UniProtKB-UniRule"/>
</dbReference>
<dbReference type="Pfam" id="PF12850">
    <property type="entry name" value="Metallophos_2"/>
    <property type="match status" value="1"/>
</dbReference>
<dbReference type="EMBL" id="APBN01000003">
    <property type="protein sequence ID" value="EMT53096.1"/>
    <property type="molecule type" value="Genomic_DNA"/>
</dbReference>
<proteinExistence type="inferred from homology"/>
<dbReference type="AlphaFoldDB" id="M8E1G9"/>
<dbReference type="InterPro" id="IPR029052">
    <property type="entry name" value="Metallo-depent_PP-like"/>
</dbReference>
<comment type="caution">
    <text evidence="4">The sequence shown here is derived from an EMBL/GenBank/DDBJ whole genome shotgun (WGS) entry which is preliminary data.</text>
</comment>
<protein>
    <recommendedName>
        <fullName evidence="2">Phosphoesterase</fullName>
        <ecNumber evidence="2">3.1.4.-</ecNumber>
    </recommendedName>
</protein>
<dbReference type="PANTHER" id="PTHR11124">
    <property type="entry name" value="VACUOLAR SORTING PROTEIN VPS29"/>
    <property type="match status" value="1"/>
</dbReference>
<reference evidence="4 5" key="1">
    <citation type="submission" date="2013-03" db="EMBL/GenBank/DDBJ databases">
        <title>Assembly of a new bacterial strain Brevibacillus borstelensis AK1.</title>
        <authorList>
            <person name="Rajan I."/>
            <person name="PoliReddy D."/>
            <person name="Sugumar T."/>
            <person name="Rathinam K."/>
            <person name="Alqarawi S."/>
            <person name="Khalil A.B."/>
            <person name="Sivakumar N."/>
        </authorList>
    </citation>
    <scope>NUCLEOTIDE SEQUENCE [LARGE SCALE GENOMIC DNA]</scope>
    <source>
        <strain evidence="4 5">AK1</strain>
    </source>
</reference>
<dbReference type="GO" id="GO:0046872">
    <property type="term" value="F:metal ion binding"/>
    <property type="evidence" value="ECO:0007669"/>
    <property type="project" value="UniProtKB-KW"/>
</dbReference>
<comment type="similarity">
    <text evidence="1 2">Belongs to the metallophosphoesterase superfamily. YfcE family.</text>
</comment>
<dbReference type="EC" id="3.1.4.-" evidence="2"/>
<name>M8E1G9_9BACL</name>
<evidence type="ECO:0000313" key="4">
    <source>
        <dbReference type="EMBL" id="EMT53096.1"/>
    </source>
</evidence>
<evidence type="ECO:0000256" key="2">
    <source>
        <dbReference type="RuleBase" id="RU362039"/>
    </source>
</evidence>
<accession>M8E1G9</accession>
<gene>
    <name evidence="4" type="ORF">I532_09972</name>
</gene>
<dbReference type="InterPro" id="IPR000979">
    <property type="entry name" value="Phosphodiesterase_MJ0936/Vps29"/>
</dbReference>